<dbReference type="Proteomes" id="UP001595533">
    <property type="component" value="Unassembled WGS sequence"/>
</dbReference>
<reference evidence="4" key="1">
    <citation type="journal article" date="2019" name="Int. J. Syst. Evol. Microbiol.">
        <title>The Global Catalogue of Microorganisms (GCM) 10K type strain sequencing project: providing services to taxonomists for standard genome sequencing and annotation.</title>
        <authorList>
            <consortium name="The Broad Institute Genomics Platform"/>
            <consortium name="The Broad Institute Genome Sequencing Center for Infectious Disease"/>
            <person name="Wu L."/>
            <person name="Ma J."/>
        </authorList>
    </citation>
    <scope>NUCLEOTIDE SEQUENCE [LARGE SCALE GENOMIC DNA]</scope>
    <source>
        <strain evidence="4">KCTC 42953</strain>
    </source>
</reference>
<evidence type="ECO:0000256" key="1">
    <source>
        <dbReference type="SAM" id="Coils"/>
    </source>
</evidence>
<dbReference type="EMBL" id="JBHRTS010000003">
    <property type="protein sequence ID" value="MFC3193738.1"/>
    <property type="molecule type" value="Genomic_DNA"/>
</dbReference>
<gene>
    <name evidence="3" type="ORF">ACFODZ_05755</name>
</gene>
<evidence type="ECO:0000313" key="3">
    <source>
        <dbReference type="EMBL" id="MFC3193738.1"/>
    </source>
</evidence>
<name>A0ABV7JAK9_9GAMM</name>
<evidence type="ECO:0000256" key="2">
    <source>
        <dbReference type="SAM" id="SignalP"/>
    </source>
</evidence>
<dbReference type="Pfam" id="PF19577">
    <property type="entry name" value="DcaP"/>
    <property type="match status" value="1"/>
</dbReference>
<sequence>MKFNKKLLAVAVSTALFSGGALAEDSKYQQLEAKIASLEAMLMELKKEVADKPDSAPAAKSTAKEDSKSAEQHNYSFGGFVKATASFSAYSDGDLASGSAGRDFYIPGTIPVGGEGESTDFDLGAKESRINFKSSHVLANGDKLGTFIEMDFLLPPSGNERVSNSYQPRMRHAFLTYNNWLFGQTWSTFQDVGALPESADFLAASDGIVFERQAMVRYTNGPWQLALENPESTITPFGGGGRIVSDDNGMPDLVAKYTHKADWGHVAVAGLVRSLEYDVVGNNESETSFGLSLTGKFNIGDKDDLKFNLASGSGMGRYVGLNTANGAVITDNGSLDAIDSTAVAVAYRHHWNDKLRSSFILSRIDIDNNRDYTGLGVTKSSQSAQLNLMYSPASKITLGIGFLHGKRELENGTDGELNRLIFSAKYAF</sequence>
<dbReference type="InterPro" id="IPR045748">
    <property type="entry name" value="DcaP"/>
</dbReference>
<keyword evidence="1" id="KW-0175">Coiled coil</keyword>
<dbReference type="SUPFAM" id="SSF56935">
    <property type="entry name" value="Porins"/>
    <property type="match status" value="1"/>
</dbReference>
<keyword evidence="4" id="KW-1185">Reference proteome</keyword>
<organism evidence="3 4">
    <name type="scientific">Marinicella sediminis</name>
    <dbReference type="NCBI Taxonomy" id="1792834"/>
    <lineage>
        <taxon>Bacteria</taxon>
        <taxon>Pseudomonadati</taxon>
        <taxon>Pseudomonadota</taxon>
        <taxon>Gammaproteobacteria</taxon>
        <taxon>Lysobacterales</taxon>
        <taxon>Marinicellaceae</taxon>
        <taxon>Marinicella</taxon>
    </lineage>
</organism>
<dbReference type="RefSeq" id="WP_109862368.1">
    <property type="nucleotide sequence ID" value="NZ_JBHRTS010000003.1"/>
</dbReference>
<proteinExistence type="predicted"/>
<feature type="coiled-coil region" evidence="1">
    <location>
        <begin position="21"/>
        <end position="48"/>
    </location>
</feature>
<feature type="chain" id="PRO_5047499547" evidence="2">
    <location>
        <begin position="24"/>
        <end position="428"/>
    </location>
</feature>
<comment type="caution">
    <text evidence="3">The sequence shown here is derived from an EMBL/GenBank/DDBJ whole genome shotgun (WGS) entry which is preliminary data.</text>
</comment>
<protein>
    <submittedName>
        <fullName evidence="3">DcaP family trimeric outer membrane transporter</fullName>
    </submittedName>
</protein>
<keyword evidence="2" id="KW-0732">Signal</keyword>
<accession>A0ABV7JAK9</accession>
<feature type="signal peptide" evidence="2">
    <location>
        <begin position="1"/>
        <end position="23"/>
    </location>
</feature>
<evidence type="ECO:0000313" key="4">
    <source>
        <dbReference type="Proteomes" id="UP001595533"/>
    </source>
</evidence>